<evidence type="ECO:0000313" key="9">
    <source>
        <dbReference type="EMBL" id="AEP36861.1"/>
    </source>
</evidence>
<keyword evidence="10" id="KW-1185">Reference proteome</keyword>
<dbReference type="InterPro" id="IPR031303">
    <property type="entry name" value="C5_meth_CS"/>
</dbReference>
<evidence type="ECO:0000256" key="7">
    <source>
        <dbReference type="RuleBase" id="RU000416"/>
    </source>
</evidence>
<keyword evidence="1 6" id="KW-0489">Methyltransferase</keyword>
<reference key="1">
    <citation type="submission" date="2011-09" db="EMBL/GenBank/DDBJ databases">
        <title>Genomic characterization of the Taylorella genus.</title>
        <authorList>
            <person name="Hebert L."/>
            <person name="Moumen B."/>
            <person name="Pons N."/>
            <person name="Duquesne F."/>
            <person name="Breuil M.-F."/>
            <person name="Goux D."/>
            <person name="Batto J.-M."/>
            <person name="Renault P."/>
            <person name="Laugier C."/>
            <person name="Petry S."/>
        </authorList>
    </citation>
    <scope>NUCLEOTIDE SEQUENCE</scope>
    <source>
        <strain>MCE3</strain>
    </source>
</reference>
<dbReference type="PROSITE" id="PS51679">
    <property type="entry name" value="SAM_MT_C5"/>
    <property type="match status" value="1"/>
</dbReference>
<dbReference type="REBASE" id="40699">
    <property type="entry name" value="M.TasMCE3ORF1107P"/>
</dbReference>
<evidence type="ECO:0000256" key="6">
    <source>
        <dbReference type="PROSITE-ProRule" id="PRU01016"/>
    </source>
</evidence>
<dbReference type="Gene3D" id="3.40.50.150">
    <property type="entry name" value="Vaccinia Virus protein VP39"/>
    <property type="match status" value="1"/>
</dbReference>
<evidence type="ECO:0000313" key="10">
    <source>
        <dbReference type="Proteomes" id="UP000009284"/>
    </source>
</evidence>
<dbReference type="AlphaFoldDB" id="G4Q9U2"/>
<evidence type="ECO:0000256" key="4">
    <source>
        <dbReference type="ARBA" id="ARBA00022747"/>
    </source>
</evidence>
<dbReference type="EC" id="2.1.1.37" evidence="8"/>
<gene>
    <name evidence="9" type="ordered locus">TASI_1107</name>
</gene>
<organism evidence="9 10">
    <name type="scientific">Taylorella asinigenitalis (strain MCE3)</name>
    <dbReference type="NCBI Taxonomy" id="1008459"/>
    <lineage>
        <taxon>Bacteria</taxon>
        <taxon>Pseudomonadati</taxon>
        <taxon>Pseudomonadota</taxon>
        <taxon>Betaproteobacteria</taxon>
        <taxon>Burkholderiales</taxon>
        <taxon>Alcaligenaceae</taxon>
        <taxon>Taylorella</taxon>
    </lineage>
</organism>
<dbReference type="Gene3D" id="3.90.120.10">
    <property type="entry name" value="DNA Methylase, subunit A, domain 2"/>
    <property type="match status" value="1"/>
</dbReference>
<dbReference type="RefSeq" id="WP_014111756.1">
    <property type="nucleotide sequence ID" value="NC_016043.1"/>
</dbReference>
<dbReference type="eggNOG" id="COG0270">
    <property type="taxonomic scope" value="Bacteria"/>
</dbReference>
<dbReference type="OrthoDB" id="9813719at2"/>
<dbReference type="KEGG" id="tas:TASI_1107"/>
<dbReference type="NCBIfam" id="TIGR00675">
    <property type="entry name" value="dcm"/>
    <property type="match status" value="1"/>
</dbReference>
<dbReference type="GO" id="GO:0044027">
    <property type="term" value="P:negative regulation of gene expression via chromosomal CpG island methylation"/>
    <property type="evidence" value="ECO:0007669"/>
    <property type="project" value="TreeGrafter"/>
</dbReference>
<dbReference type="STRING" id="1008459.TASI_1107"/>
<comment type="similarity">
    <text evidence="6 7">Belongs to the class I-like SAM-binding methyltransferase superfamily. C5-methyltransferase family.</text>
</comment>
<dbReference type="GO" id="GO:0003677">
    <property type="term" value="F:DNA binding"/>
    <property type="evidence" value="ECO:0007669"/>
    <property type="project" value="TreeGrafter"/>
</dbReference>
<comment type="catalytic activity">
    <reaction evidence="5 8">
        <text>a 2'-deoxycytidine in DNA + S-adenosyl-L-methionine = a 5-methyl-2'-deoxycytidine in DNA + S-adenosyl-L-homocysteine + H(+)</text>
        <dbReference type="Rhea" id="RHEA:13681"/>
        <dbReference type="Rhea" id="RHEA-COMP:11369"/>
        <dbReference type="Rhea" id="RHEA-COMP:11370"/>
        <dbReference type="ChEBI" id="CHEBI:15378"/>
        <dbReference type="ChEBI" id="CHEBI:57856"/>
        <dbReference type="ChEBI" id="CHEBI:59789"/>
        <dbReference type="ChEBI" id="CHEBI:85452"/>
        <dbReference type="ChEBI" id="CHEBI:85454"/>
        <dbReference type="EC" id="2.1.1.37"/>
    </reaction>
</comment>
<proteinExistence type="inferred from homology"/>
<keyword evidence="3 6" id="KW-0949">S-adenosyl-L-methionine</keyword>
<dbReference type="Proteomes" id="UP000009284">
    <property type="component" value="Chromosome"/>
</dbReference>
<evidence type="ECO:0000256" key="5">
    <source>
        <dbReference type="ARBA" id="ARBA00047422"/>
    </source>
</evidence>
<dbReference type="GO" id="GO:0009307">
    <property type="term" value="P:DNA restriction-modification system"/>
    <property type="evidence" value="ECO:0007669"/>
    <property type="project" value="UniProtKB-KW"/>
</dbReference>
<dbReference type="PANTHER" id="PTHR10629">
    <property type="entry name" value="CYTOSINE-SPECIFIC METHYLTRANSFERASE"/>
    <property type="match status" value="1"/>
</dbReference>
<keyword evidence="2 6" id="KW-0808">Transferase</keyword>
<sequence>MKDESSKTKDFLKGSTENKNLKVLSLFSGCGGLDLGFEGGFPILKSQYNKLVNPHWKIKDLDKTHILLPRTRFETVFANDIKPDAKIVWDNYFRRDSSIFKVASIVELVKSHNAELINFPDSIDVVTGGFPCQDFSVSGKRLGFNSKKSHSNQSIVIDAPCIENRGNLYIWMREVIRITKPKIFVAENVKGLVSLGDAKKIIESDFRNISDGGYLVFPSRVLMAADYGVSQSRERVIFIGVHKKSLANGILSKLEDLEKNMDLDPYPQVTHSKQLDPILKPYVKVSEVLHGLLEPDKTEDEDQKIYSKAKYLGRKLQGQIEINLDGISPTIRSEHHGNIEFRRLSELNGGKYINELNKGMIERRLTIRECARIQSFPDNYAFIKKGINGVSGSKAYKLIGNAVPPLLGFHIAKRLEDLWPIYFEE</sequence>
<evidence type="ECO:0000256" key="3">
    <source>
        <dbReference type="ARBA" id="ARBA00022691"/>
    </source>
</evidence>
<dbReference type="Pfam" id="PF00145">
    <property type="entry name" value="DNA_methylase"/>
    <property type="match status" value="1"/>
</dbReference>
<evidence type="ECO:0000256" key="1">
    <source>
        <dbReference type="ARBA" id="ARBA00022603"/>
    </source>
</evidence>
<dbReference type="InterPro" id="IPR029063">
    <property type="entry name" value="SAM-dependent_MTases_sf"/>
</dbReference>
<dbReference type="PROSITE" id="PS00094">
    <property type="entry name" value="C5_MTASE_1"/>
    <property type="match status" value="1"/>
</dbReference>
<dbReference type="SUPFAM" id="SSF53335">
    <property type="entry name" value="S-adenosyl-L-methionine-dependent methyltransferases"/>
    <property type="match status" value="1"/>
</dbReference>
<evidence type="ECO:0000256" key="2">
    <source>
        <dbReference type="ARBA" id="ARBA00022679"/>
    </source>
</evidence>
<dbReference type="GO" id="GO:0032259">
    <property type="term" value="P:methylation"/>
    <property type="evidence" value="ECO:0007669"/>
    <property type="project" value="UniProtKB-KW"/>
</dbReference>
<dbReference type="InterPro" id="IPR050390">
    <property type="entry name" value="C5-Methyltransferase"/>
</dbReference>
<reference evidence="9 10" key="2">
    <citation type="journal article" date="2012" name="PLoS ONE">
        <title>Genomic characterization of the taylorella genus.</title>
        <authorList>
            <person name="Hebert L."/>
            <person name="Moumen B."/>
            <person name="Pons N."/>
            <person name="Duquesne F."/>
            <person name="Breuil M.F."/>
            <person name="Goux D."/>
            <person name="Batto J.M."/>
            <person name="Laugier C."/>
            <person name="Renault P."/>
            <person name="Petry S."/>
        </authorList>
    </citation>
    <scope>NUCLEOTIDE SEQUENCE [LARGE SCALE GENOMIC DNA]</scope>
    <source>
        <strain evidence="9 10">MCE3</strain>
    </source>
</reference>
<dbReference type="EMBL" id="CP003059">
    <property type="protein sequence ID" value="AEP36861.1"/>
    <property type="molecule type" value="Genomic_DNA"/>
</dbReference>
<dbReference type="PRINTS" id="PR00105">
    <property type="entry name" value="C5METTRFRASE"/>
</dbReference>
<feature type="active site" evidence="6">
    <location>
        <position position="132"/>
    </location>
</feature>
<protein>
    <recommendedName>
        <fullName evidence="8">Cytosine-specific methyltransferase</fullName>
        <ecNumber evidence="8">2.1.1.37</ecNumber>
    </recommendedName>
</protein>
<keyword evidence="4" id="KW-0680">Restriction system</keyword>
<dbReference type="PROSITE" id="PS00095">
    <property type="entry name" value="C5_MTASE_2"/>
    <property type="match status" value="1"/>
</dbReference>
<dbReference type="InterPro" id="IPR018117">
    <property type="entry name" value="C5_DNA_meth_AS"/>
</dbReference>
<dbReference type="GO" id="GO:0003886">
    <property type="term" value="F:DNA (cytosine-5-)-methyltransferase activity"/>
    <property type="evidence" value="ECO:0007669"/>
    <property type="project" value="UniProtKB-EC"/>
</dbReference>
<dbReference type="HOGENOM" id="CLU_006958_2_1_4"/>
<name>G4Q9U2_TAYAM</name>
<dbReference type="InterPro" id="IPR001525">
    <property type="entry name" value="C5_MeTfrase"/>
</dbReference>
<accession>G4Q9U2</accession>
<evidence type="ECO:0000256" key="8">
    <source>
        <dbReference type="RuleBase" id="RU000417"/>
    </source>
</evidence>
<dbReference type="PANTHER" id="PTHR10629:SF52">
    <property type="entry name" value="DNA (CYTOSINE-5)-METHYLTRANSFERASE 1"/>
    <property type="match status" value="1"/>
</dbReference>